<evidence type="ECO:0000313" key="1">
    <source>
        <dbReference type="EMBL" id="MBC3807988.1"/>
    </source>
</evidence>
<keyword evidence="2" id="KW-1185">Reference proteome</keyword>
<proteinExistence type="predicted"/>
<evidence type="ECO:0000313" key="2">
    <source>
        <dbReference type="Proteomes" id="UP000648257"/>
    </source>
</evidence>
<dbReference type="RefSeq" id="WP_186923071.1">
    <property type="nucleotide sequence ID" value="NZ_JACOFW010000012.1"/>
</dbReference>
<reference evidence="1 2" key="1">
    <citation type="submission" date="2020-08" db="EMBL/GenBank/DDBJ databases">
        <title>Novel species isolated from subtropical streams in China.</title>
        <authorList>
            <person name="Lu H."/>
        </authorList>
    </citation>
    <scope>NUCLEOTIDE SEQUENCE [LARGE SCALE GENOMIC DNA]</scope>
    <source>
        <strain evidence="1 2">KACC 16656</strain>
    </source>
</reference>
<accession>A0ABR6X5I5</accession>
<gene>
    <name evidence="1" type="ORF">H8K52_11590</name>
</gene>
<sequence length="81" mass="9588">MAARKWTLEQREQQAAKIHDWKPWHKSTGAKTLKGKAIISKNWAIGATKREREIEQAKIEFFAALNRMIKLTERRYNKTHL</sequence>
<name>A0ABR6X5I5_9BURK</name>
<dbReference type="EMBL" id="JACOFW010000012">
    <property type="protein sequence ID" value="MBC3807988.1"/>
    <property type="molecule type" value="Genomic_DNA"/>
</dbReference>
<comment type="caution">
    <text evidence="1">The sequence shown here is derived from an EMBL/GenBank/DDBJ whole genome shotgun (WGS) entry which is preliminary data.</text>
</comment>
<dbReference type="Proteomes" id="UP000648257">
    <property type="component" value="Unassembled WGS sequence"/>
</dbReference>
<organism evidence="1 2">
    <name type="scientific">Undibacterium seohonense</name>
    <dbReference type="NCBI Taxonomy" id="1344950"/>
    <lineage>
        <taxon>Bacteria</taxon>
        <taxon>Pseudomonadati</taxon>
        <taxon>Pseudomonadota</taxon>
        <taxon>Betaproteobacteria</taxon>
        <taxon>Burkholderiales</taxon>
        <taxon>Oxalobacteraceae</taxon>
        <taxon>Undibacterium</taxon>
    </lineage>
</organism>
<protein>
    <submittedName>
        <fullName evidence="1">Uncharacterized protein</fullName>
    </submittedName>
</protein>